<feature type="transmembrane region" description="Helical" evidence="8">
    <location>
        <begin position="301"/>
        <end position="321"/>
    </location>
</feature>
<evidence type="ECO:0000256" key="7">
    <source>
        <dbReference type="RuleBase" id="RU003346"/>
    </source>
</evidence>
<dbReference type="InterPro" id="IPR005829">
    <property type="entry name" value="Sugar_transporter_CS"/>
</dbReference>
<feature type="transmembrane region" description="Helical" evidence="8">
    <location>
        <begin position="363"/>
        <end position="384"/>
    </location>
</feature>
<dbReference type="NCBIfam" id="TIGR00879">
    <property type="entry name" value="SP"/>
    <property type="match status" value="1"/>
</dbReference>
<comment type="subcellular location">
    <subcellularLocation>
        <location evidence="1">Membrane</location>
        <topology evidence="1">Multi-pass membrane protein</topology>
    </subcellularLocation>
</comment>
<accession>A0A9P6SQG4</accession>
<dbReference type="GO" id="GO:0016020">
    <property type="term" value="C:membrane"/>
    <property type="evidence" value="ECO:0007669"/>
    <property type="project" value="UniProtKB-SubCell"/>
</dbReference>
<evidence type="ECO:0000256" key="1">
    <source>
        <dbReference type="ARBA" id="ARBA00004141"/>
    </source>
</evidence>
<evidence type="ECO:0000256" key="4">
    <source>
        <dbReference type="ARBA" id="ARBA00022692"/>
    </source>
</evidence>
<dbReference type="SUPFAM" id="SSF103473">
    <property type="entry name" value="MFS general substrate transporter"/>
    <property type="match status" value="1"/>
</dbReference>
<sequence length="504" mass="56130">MGKFLYGRGLPLQICITVACEMAFMLMGYDQGVLSSVLSNTDFLSKIDHPNDVKLGVIVGSYNLGSFAGAILTFIFAEKLGRRWCMWVAMMWIVTGAALQASASTRAHFVVGRIICGVGTGIDTSTAPMYQAELSHAKSRGRLVSSECLFVGVGIVIAYWFNYGMQTVGGPVAWRLVIAFQVVFALLTVIMVFGIPESPRYLCKMGRKDEALEVLSAVWNKPTDHPDIVAEQKEILDALALEMEHGEYKWAQILRPDPVKTGYRVLLAWGINTMNQLSGINLVVYFIPTVLQQNVGMTPRVSQLLGGVVNTMFVIGALFPSFFSDKYGRRQPMMWGCFGLGLCMMMISVLLSIHSKTASDATVAFFFLYMLIFGGTVNCIPWVYGPEVIPLHARARGNGLAISAIWIWNFTVVMITPTIINRLQWKAYLIFMCLNFAFVPIIYFFYPETTNLTLEEIDWLFTQGHPPRKAAQELKAYKLNHGSSLRLDSNTGVEVMEVGIEKME</sequence>
<evidence type="ECO:0000256" key="2">
    <source>
        <dbReference type="ARBA" id="ARBA00010992"/>
    </source>
</evidence>
<feature type="domain" description="Major facilitator superfamily (MFS) profile" evidence="9">
    <location>
        <begin position="16"/>
        <end position="450"/>
    </location>
</feature>
<dbReference type="PANTHER" id="PTHR48022">
    <property type="entry name" value="PLASTIDIC GLUCOSE TRANSPORTER 4"/>
    <property type="match status" value="1"/>
</dbReference>
<dbReference type="PANTHER" id="PTHR48022:SF72">
    <property type="entry name" value="MAJOR FACILITATOR SUPERFAMILY (MFS) PROFILE DOMAIN-CONTAINING PROTEIN-RELATED"/>
    <property type="match status" value="1"/>
</dbReference>
<dbReference type="InterPro" id="IPR020846">
    <property type="entry name" value="MFS_dom"/>
</dbReference>
<feature type="transmembrane region" description="Helical" evidence="8">
    <location>
        <begin position="55"/>
        <end position="77"/>
    </location>
</feature>
<keyword evidence="6 8" id="KW-0472">Membrane</keyword>
<feature type="transmembrane region" description="Helical" evidence="8">
    <location>
        <begin position="399"/>
        <end position="420"/>
    </location>
</feature>
<keyword evidence="11" id="KW-1185">Reference proteome</keyword>
<evidence type="ECO:0000256" key="6">
    <source>
        <dbReference type="ARBA" id="ARBA00023136"/>
    </source>
</evidence>
<keyword evidence="4 8" id="KW-0812">Transmembrane</keyword>
<comment type="caution">
    <text evidence="10">The sequence shown here is derived from an EMBL/GenBank/DDBJ whole genome shotgun (WGS) entry which is preliminary data.</text>
</comment>
<dbReference type="InterPro" id="IPR050360">
    <property type="entry name" value="MFS_Sugar_Transporters"/>
</dbReference>
<proteinExistence type="inferred from homology"/>
<name>A0A9P6SQG4_9HELO</name>
<dbReference type="OrthoDB" id="6612291at2759"/>
<comment type="similarity">
    <text evidence="2 7">Belongs to the major facilitator superfamily. Sugar transporter (TC 2.A.1.1) family.</text>
</comment>
<dbReference type="PROSITE" id="PS00216">
    <property type="entry name" value="SUGAR_TRANSPORT_1"/>
    <property type="match status" value="1"/>
</dbReference>
<dbReference type="AlphaFoldDB" id="A0A9P6SQG4"/>
<feature type="transmembrane region" description="Helical" evidence="8">
    <location>
        <begin position="173"/>
        <end position="195"/>
    </location>
</feature>
<dbReference type="PROSITE" id="PS50850">
    <property type="entry name" value="MFS"/>
    <property type="match status" value="1"/>
</dbReference>
<feature type="transmembrane region" description="Helical" evidence="8">
    <location>
        <begin position="84"/>
        <end position="103"/>
    </location>
</feature>
<gene>
    <name evidence="10" type="ORF">D0Z07_7898</name>
</gene>
<protein>
    <submittedName>
        <fullName evidence="10">Sugar transporter STL1</fullName>
    </submittedName>
</protein>
<dbReference type="GO" id="GO:0005351">
    <property type="term" value="F:carbohydrate:proton symporter activity"/>
    <property type="evidence" value="ECO:0007669"/>
    <property type="project" value="TreeGrafter"/>
</dbReference>
<evidence type="ECO:0000313" key="11">
    <source>
        <dbReference type="Proteomes" id="UP000785200"/>
    </source>
</evidence>
<evidence type="ECO:0000256" key="8">
    <source>
        <dbReference type="SAM" id="Phobius"/>
    </source>
</evidence>
<evidence type="ECO:0000259" key="9">
    <source>
        <dbReference type="PROSITE" id="PS50850"/>
    </source>
</evidence>
<keyword evidence="3 7" id="KW-0813">Transport</keyword>
<evidence type="ECO:0000313" key="10">
    <source>
        <dbReference type="EMBL" id="KAG0645990.1"/>
    </source>
</evidence>
<dbReference type="Proteomes" id="UP000785200">
    <property type="component" value="Unassembled WGS sequence"/>
</dbReference>
<feature type="transmembrane region" description="Helical" evidence="8">
    <location>
        <begin position="427"/>
        <end position="446"/>
    </location>
</feature>
<evidence type="ECO:0000256" key="5">
    <source>
        <dbReference type="ARBA" id="ARBA00022989"/>
    </source>
</evidence>
<organism evidence="10 11">
    <name type="scientific">Hyphodiscus hymeniophilus</name>
    <dbReference type="NCBI Taxonomy" id="353542"/>
    <lineage>
        <taxon>Eukaryota</taxon>
        <taxon>Fungi</taxon>
        <taxon>Dikarya</taxon>
        <taxon>Ascomycota</taxon>
        <taxon>Pezizomycotina</taxon>
        <taxon>Leotiomycetes</taxon>
        <taxon>Helotiales</taxon>
        <taxon>Hyphodiscaceae</taxon>
        <taxon>Hyphodiscus</taxon>
    </lineage>
</organism>
<evidence type="ECO:0000256" key="3">
    <source>
        <dbReference type="ARBA" id="ARBA00022448"/>
    </source>
</evidence>
<dbReference type="Gene3D" id="1.20.1250.20">
    <property type="entry name" value="MFS general substrate transporter like domains"/>
    <property type="match status" value="1"/>
</dbReference>
<feature type="transmembrane region" description="Helical" evidence="8">
    <location>
        <begin position="333"/>
        <end position="351"/>
    </location>
</feature>
<dbReference type="PRINTS" id="PR00171">
    <property type="entry name" value="SUGRTRNSPORT"/>
</dbReference>
<dbReference type="InterPro" id="IPR036259">
    <property type="entry name" value="MFS_trans_sf"/>
</dbReference>
<dbReference type="FunFam" id="1.20.1250.20:FF:001021">
    <property type="entry name" value="MFS sugar transporter, putative (AFU_orthologue AFUA_5G06720)"/>
    <property type="match status" value="1"/>
</dbReference>
<reference evidence="10" key="1">
    <citation type="submission" date="2019-07" db="EMBL/GenBank/DDBJ databases">
        <title>Hyphodiscus hymeniophilus genome sequencing and assembly.</title>
        <authorList>
            <person name="Kramer G."/>
            <person name="Nodwell J."/>
        </authorList>
    </citation>
    <scope>NUCLEOTIDE SEQUENCE</scope>
    <source>
        <strain evidence="10">ATCC 34498</strain>
    </source>
</reference>
<dbReference type="PROSITE" id="PS51257">
    <property type="entry name" value="PROKAR_LIPOPROTEIN"/>
    <property type="match status" value="1"/>
</dbReference>
<keyword evidence="10" id="KW-0762">Sugar transport</keyword>
<feature type="transmembrane region" description="Helical" evidence="8">
    <location>
        <begin position="12"/>
        <end position="29"/>
    </location>
</feature>
<dbReference type="InterPro" id="IPR003663">
    <property type="entry name" value="Sugar/inositol_transpt"/>
</dbReference>
<keyword evidence="5 8" id="KW-1133">Transmembrane helix</keyword>
<dbReference type="PROSITE" id="PS00217">
    <property type="entry name" value="SUGAR_TRANSPORT_2"/>
    <property type="match status" value="1"/>
</dbReference>
<feature type="transmembrane region" description="Helical" evidence="8">
    <location>
        <begin position="142"/>
        <end position="161"/>
    </location>
</feature>
<dbReference type="Pfam" id="PF00083">
    <property type="entry name" value="Sugar_tr"/>
    <property type="match status" value="1"/>
</dbReference>
<dbReference type="EMBL" id="VNKQ01000017">
    <property type="protein sequence ID" value="KAG0645990.1"/>
    <property type="molecule type" value="Genomic_DNA"/>
</dbReference>
<dbReference type="InterPro" id="IPR005828">
    <property type="entry name" value="MFS_sugar_transport-like"/>
</dbReference>